<dbReference type="InterPro" id="IPR002625">
    <property type="entry name" value="Smr_dom"/>
</dbReference>
<evidence type="ECO:0000313" key="3">
    <source>
        <dbReference type="EMBL" id="ACL02739.1"/>
    </source>
</evidence>
<evidence type="ECO:0000256" key="1">
    <source>
        <dbReference type="SAM" id="MobiDB-lite"/>
    </source>
</evidence>
<evidence type="ECO:0000313" key="4">
    <source>
        <dbReference type="Proteomes" id="UP000000739"/>
    </source>
</evidence>
<reference evidence="3 4" key="1">
    <citation type="journal article" date="2012" name="Environ. Microbiol.">
        <title>The genome sequence of Desulfatibacillum alkenivorans AK-01: a blueprint for anaerobic alkane oxidation.</title>
        <authorList>
            <person name="Callaghan A.V."/>
            <person name="Morris B.E."/>
            <person name="Pereira I.A."/>
            <person name="McInerney M.J."/>
            <person name="Austin R.N."/>
            <person name="Groves J.T."/>
            <person name="Kukor J.J."/>
            <person name="Suflita J.M."/>
            <person name="Young L.Y."/>
            <person name="Zylstra G.J."/>
            <person name="Wawrik B."/>
        </authorList>
    </citation>
    <scope>NUCLEOTIDE SEQUENCE [LARGE SCALE GENOMIC DNA]</scope>
    <source>
        <strain evidence="3 4">AK-01</strain>
    </source>
</reference>
<gene>
    <name evidence="3" type="ordered locus">Dalk_1036</name>
</gene>
<dbReference type="Pfam" id="PF01713">
    <property type="entry name" value="Smr"/>
    <property type="match status" value="1"/>
</dbReference>
<dbReference type="PANTHER" id="PTHR35562">
    <property type="entry name" value="DNA ENDONUCLEASE SMRA-RELATED"/>
    <property type="match status" value="1"/>
</dbReference>
<feature type="compositionally biased region" description="Basic and acidic residues" evidence="1">
    <location>
        <begin position="19"/>
        <end position="39"/>
    </location>
</feature>
<dbReference type="HOGENOM" id="CLU_055978_0_1_7"/>
<dbReference type="Gene3D" id="3.30.1370.110">
    <property type="match status" value="1"/>
</dbReference>
<sequence length="254" mass="27948">MKKSNDQSINRPFEGLTKIIKDRGYSLPEEPKNSEKPHAGQDAPAGRLTRDMDDDKLFALWMSDVKRLPHEERLDEEPLTSASPSETAMDPDEQVRKELESLVAGGSGFKVSQTSEYVAGTGYGVSSDVARRLHKGDFSIQAHIDLHGMDAADAQKAFDAFFEQAIASHKRTVLVIHGRGLSSPGKPVLKSKVLSWLISGQWRKWVLAFASARACDGGAGATLVLLRNRPVGARQRKRWAKKGFGPGYVVQPRI</sequence>
<dbReference type="AlphaFoldDB" id="B8FK64"/>
<feature type="region of interest" description="Disordered" evidence="1">
    <location>
        <begin position="1"/>
        <end position="49"/>
    </location>
</feature>
<dbReference type="SMART" id="SM00463">
    <property type="entry name" value="SMR"/>
    <property type="match status" value="1"/>
</dbReference>
<dbReference type="PROSITE" id="PS50828">
    <property type="entry name" value="SMR"/>
    <property type="match status" value="1"/>
</dbReference>
<feature type="region of interest" description="Disordered" evidence="1">
    <location>
        <begin position="69"/>
        <end position="92"/>
    </location>
</feature>
<dbReference type="EMBL" id="CP001322">
    <property type="protein sequence ID" value="ACL02739.1"/>
    <property type="molecule type" value="Genomic_DNA"/>
</dbReference>
<accession>B8FK64</accession>
<feature type="domain" description="Smr" evidence="2">
    <location>
        <begin position="144"/>
        <end position="227"/>
    </location>
</feature>
<feature type="compositionally biased region" description="Polar residues" evidence="1">
    <location>
        <begin position="1"/>
        <end position="10"/>
    </location>
</feature>
<dbReference type="InterPro" id="IPR036063">
    <property type="entry name" value="Smr_dom_sf"/>
</dbReference>
<organism evidence="3 4">
    <name type="scientific">Desulfatibacillum aliphaticivorans</name>
    <dbReference type="NCBI Taxonomy" id="218208"/>
    <lineage>
        <taxon>Bacteria</taxon>
        <taxon>Pseudomonadati</taxon>
        <taxon>Thermodesulfobacteriota</taxon>
        <taxon>Desulfobacteria</taxon>
        <taxon>Desulfobacterales</taxon>
        <taxon>Desulfatibacillaceae</taxon>
        <taxon>Desulfatibacillum</taxon>
    </lineage>
</organism>
<dbReference type="PANTHER" id="PTHR35562:SF2">
    <property type="entry name" value="DNA ENDONUCLEASE SMRA-RELATED"/>
    <property type="match status" value="1"/>
</dbReference>
<dbReference type="RefSeq" id="WP_012610177.1">
    <property type="nucleotide sequence ID" value="NC_011768.1"/>
</dbReference>
<proteinExistence type="predicted"/>
<dbReference type="SUPFAM" id="SSF160443">
    <property type="entry name" value="SMR domain-like"/>
    <property type="match status" value="1"/>
</dbReference>
<keyword evidence="4" id="KW-1185">Reference proteome</keyword>
<dbReference type="KEGG" id="dal:Dalk_1036"/>
<dbReference type="Proteomes" id="UP000000739">
    <property type="component" value="Chromosome"/>
</dbReference>
<dbReference type="eggNOG" id="COG2840">
    <property type="taxonomic scope" value="Bacteria"/>
</dbReference>
<evidence type="ECO:0000259" key="2">
    <source>
        <dbReference type="PROSITE" id="PS50828"/>
    </source>
</evidence>
<protein>
    <submittedName>
        <fullName evidence="3">Smr protein/MutS2</fullName>
    </submittedName>
</protein>
<name>B8FK64_DESAL</name>